<protein>
    <submittedName>
        <fullName evidence="4">Uncharacterized protein</fullName>
    </submittedName>
</protein>
<dbReference type="Pfam" id="PF00183">
    <property type="entry name" value="HSP90"/>
    <property type="match status" value="1"/>
</dbReference>
<dbReference type="InterPro" id="IPR020568">
    <property type="entry name" value="Ribosomal_Su5_D2-typ_SF"/>
</dbReference>
<sequence length="395" mass="44154">MATRHSPGRPMAASDPRALRDRNLRLPHGTQPSNPLSRSASKPAVAIFVEDYGARQQDEAEEACDGHARAAPIASSPHRVAAPTRMYLTIRCYFRKPPPQRRSSSSSPGTISASLGLISLPAATARSTTSPGDSSTAASLILGNHHSADAPVLCWDFVSSMASYWSAINVEFAPSSTGISFRFTVLPFMCLIQDYDKFWDNFGKFLKLGCIEDHENHKRIAPLLRFFSSQSEDELISLDEYVESMKQEQKDIYYIAADRLTSAKNAPFLEKITQKDFKMSGSSYLYRRCTIKTFKENVKSLLDVLSEDSEETLRLKVSTCLLDFKVLEDFAAVNWLNVIRTFLHSHFASMKEIAIGEEMTNLGYLEGCSVILVVWFLEHTSITSTCREMATPRLH</sequence>
<evidence type="ECO:0000313" key="5">
    <source>
        <dbReference type="Proteomes" id="UP001412067"/>
    </source>
</evidence>
<evidence type="ECO:0000256" key="3">
    <source>
        <dbReference type="SAM" id="MobiDB-lite"/>
    </source>
</evidence>
<feature type="compositionally biased region" description="Polar residues" evidence="3">
    <location>
        <begin position="30"/>
        <end position="40"/>
    </location>
</feature>
<dbReference type="Gene3D" id="3.40.50.11260">
    <property type="match status" value="1"/>
</dbReference>
<proteinExistence type="inferred from homology"/>
<accession>A0ABR2MZX8</accession>
<comment type="caution">
    <text evidence="4">The sequence shown here is derived from an EMBL/GenBank/DDBJ whole genome shotgun (WGS) entry which is preliminary data.</text>
</comment>
<dbReference type="EMBL" id="JBBWWR010000003">
    <property type="protein sequence ID" value="KAK8969646.1"/>
    <property type="molecule type" value="Genomic_DNA"/>
</dbReference>
<dbReference type="PANTHER" id="PTHR11528">
    <property type="entry name" value="HEAT SHOCK PROTEIN 90 FAMILY MEMBER"/>
    <property type="match status" value="1"/>
</dbReference>
<reference evidence="4 5" key="1">
    <citation type="journal article" date="2022" name="Nat. Plants">
        <title>Genomes of leafy and leafless Platanthera orchids illuminate the evolution of mycoheterotrophy.</title>
        <authorList>
            <person name="Li M.H."/>
            <person name="Liu K.W."/>
            <person name="Li Z."/>
            <person name="Lu H.C."/>
            <person name="Ye Q.L."/>
            <person name="Zhang D."/>
            <person name="Wang J.Y."/>
            <person name="Li Y.F."/>
            <person name="Zhong Z.M."/>
            <person name="Liu X."/>
            <person name="Yu X."/>
            <person name="Liu D.K."/>
            <person name="Tu X.D."/>
            <person name="Liu B."/>
            <person name="Hao Y."/>
            <person name="Liao X.Y."/>
            <person name="Jiang Y.T."/>
            <person name="Sun W.H."/>
            <person name="Chen J."/>
            <person name="Chen Y.Q."/>
            <person name="Ai Y."/>
            <person name="Zhai J.W."/>
            <person name="Wu S.S."/>
            <person name="Zhou Z."/>
            <person name="Hsiao Y.Y."/>
            <person name="Wu W.L."/>
            <person name="Chen Y.Y."/>
            <person name="Lin Y.F."/>
            <person name="Hsu J.L."/>
            <person name="Li C.Y."/>
            <person name="Wang Z.W."/>
            <person name="Zhao X."/>
            <person name="Zhong W.Y."/>
            <person name="Ma X.K."/>
            <person name="Ma L."/>
            <person name="Huang J."/>
            <person name="Chen G.Z."/>
            <person name="Huang M.Z."/>
            <person name="Huang L."/>
            <person name="Peng D.H."/>
            <person name="Luo Y.B."/>
            <person name="Zou S.Q."/>
            <person name="Chen S.P."/>
            <person name="Lan S."/>
            <person name="Tsai W.C."/>
            <person name="Van de Peer Y."/>
            <person name="Liu Z.J."/>
        </authorList>
    </citation>
    <scope>NUCLEOTIDE SEQUENCE [LARGE SCALE GENOMIC DNA]</scope>
    <source>
        <strain evidence="4">Lor288</strain>
    </source>
</reference>
<feature type="region of interest" description="Disordered" evidence="3">
    <location>
        <begin position="1"/>
        <end position="42"/>
    </location>
</feature>
<dbReference type="InterPro" id="IPR001404">
    <property type="entry name" value="Hsp90_fam"/>
</dbReference>
<evidence type="ECO:0000313" key="4">
    <source>
        <dbReference type="EMBL" id="KAK8969646.1"/>
    </source>
</evidence>
<evidence type="ECO:0000256" key="2">
    <source>
        <dbReference type="ARBA" id="ARBA00023186"/>
    </source>
</evidence>
<keyword evidence="2" id="KW-0143">Chaperone</keyword>
<name>A0ABR2MZX8_9ASPA</name>
<comment type="similarity">
    <text evidence="1">Belongs to the heat shock protein 90 family.</text>
</comment>
<dbReference type="SUPFAM" id="SSF54211">
    <property type="entry name" value="Ribosomal protein S5 domain 2-like"/>
    <property type="match status" value="1"/>
</dbReference>
<evidence type="ECO:0000256" key="1">
    <source>
        <dbReference type="ARBA" id="ARBA00008239"/>
    </source>
</evidence>
<organism evidence="4 5">
    <name type="scientific">Platanthera guangdongensis</name>
    <dbReference type="NCBI Taxonomy" id="2320717"/>
    <lineage>
        <taxon>Eukaryota</taxon>
        <taxon>Viridiplantae</taxon>
        <taxon>Streptophyta</taxon>
        <taxon>Embryophyta</taxon>
        <taxon>Tracheophyta</taxon>
        <taxon>Spermatophyta</taxon>
        <taxon>Magnoliopsida</taxon>
        <taxon>Liliopsida</taxon>
        <taxon>Asparagales</taxon>
        <taxon>Orchidaceae</taxon>
        <taxon>Orchidoideae</taxon>
        <taxon>Orchideae</taxon>
        <taxon>Orchidinae</taxon>
        <taxon>Platanthera</taxon>
    </lineage>
</organism>
<dbReference type="Proteomes" id="UP001412067">
    <property type="component" value="Unassembled WGS sequence"/>
</dbReference>
<keyword evidence="5" id="KW-1185">Reference proteome</keyword>
<gene>
    <name evidence="4" type="ORF">KSP40_PGU007525</name>
</gene>